<feature type="compositionally biased region" description="Polar residues" evidence="9">
    <location>
        <begin position="155"/>
        <end position="172"/>
    </location>
</feature>
<dbReference type="InterPro" id="IPR019411">
    <property type="entry name" value="MMM1_dom"/>
</dbReference>
<dbReference type="GO" id="GO:0005789">
    <property type="term" value="C:endoplasmic reticulum membrane"/>
    <property type="evidence" value="ECO:0007669"/>
    <property type="project" value="UniProtKB-SubCell"/>
</dbReference>
<keyword evidence="5 10" id="KW-1133">Transmembrane helix</keyword>
<feature type="compositionally biased region" description="Polar residues" evidence="9">
    <location>
        <begin position="1009"/>
        <end position="1019"/>
    </location>
</feature>
<evidence type="ECO:0000256" key="4">
    <source>
        <dbReference type="ARBA" id="ARBA00022824"/>
    </source>
</evidence>
<comment type="caution">
    <text evidence="12">The sequence shown here is derived from an EMBL/GenBank/DDBJ whole genome shotgun (WGS) entry which is preliminary data.</text>
</comment>
<feature type="region of interest" description="Disordered" evidence="9">
    <location>
        <begin position="957"/>
        <end position="981"/>
    </location>
</feature>
<evidence type="ECO:0000256" key="1">
    <source>
        <dbReference type="ARBA" id="ARBA00004586"/>
    </source>
</evidence>
<accession>A0A507E7N8</accession>
<dbReference type="GO" id="GO:0008289">
    <property type="term" value="F:lipid binding"/>
    <property type="evidence" value="ECO:0007669"/>
    <property type="project" value="UniProtKB-KW"/>
</dbReference>
<feature type="transmembrane region" description="Helical" evidence="10">
    <location>
        <begin position="21"/>
        <end position="40"/>
    </location>
</feature>
<protein>
    <recommendedName>
        <fullName evidence="11">SMP-LTD domain-containing protein</fullName>
    </recommendedName>
</protein>
<comment type="subcellular location">
    <subcellularLocation>
        <location evidence="1">Endoplasmic reticulum membrane</location>
    </subcellularLocation>
</comment>
<sequence length="1514" mass="163000">MQDHTLPQYASATTAYFFKGLFFGVLLTVAVQAFFLYRIAQHLLNPNTRITNPNKPNSDRPSFAKEFVAVTGSRLGTRDNDHEVLRDDLLLGDKNSSKSSNAAQGAAAQHPSLHKTSREHNEPWPEHIIAFLKAALAPDLATDTPVPPLRKSAKDTATPQSNTSSSAIPGTTATTPASFTNIDSAQFLAPAEKVDWLNVLATRFFLALRGSQLFKDKARAKWTGKINDKLKGNAWVSHVEIVDIAIGDCAPKIQSVRLMKAVTEDLAVSAEVDVTYDGGGSIAIQTTLVGGLKLPVRVHISGFAGKLRLRCPSIQWADMIGVAFVDDPGTTFRVDSALTVRDNELLRGMVNKLLASVVRKVFLELWVLPSWRTFFMPLMEPKLEDVLARQNAAKEAPPALPVRKSLATKASTLWENRSPLLRGKNGSSALLGDALANVAFPTTIVLNPQSPEVETMEENLVTAFLRYAWEKSSDMTIPPSVGQTPADESTQTAASDSDREADIVTIASTDSTPSPVVATAWKSVRNRNNIHVEKKRVLIDGEVAEITRASIQMQCDAERVFSVLSNPEHDRHVDDSYVGSEIVHQYDDGRGVRHTRYKFGRQGHREFATFLVKRRIGATAKAKGSRDPDSVSISTTASVSTSASLEKTVEYVVVSRSIAAFHDTPEVHAVPVPASSTSDFDTAGKHIPAVSHETLTSELESPVRPDPVVAPTKPDAEISSLRPPIAPSPSTELPVSSTKVFLYGYLITADEASPTDTCHVTILSQLSQDLSRIEVSYDSSRKLKTFIEELASLSGLAATRDRDTSSNSLRRSPSNSTLRKRRFFSDSSSHSSSMTSSFASTATSGTAAGDLNQGRKIDKIKSFVGSTAGYLIKSRRVAGWLGKNGNGVDGDLGSPANDSMDERPSATHSETPSVCDGDYDSSETSRLYSAGDIPKIVESLDESGGNNVSDAEILSDLSEESHSGGNSHISKNRSSSFQSLPELSFDHGSILEEDSEGERESKFEFHATPQLSVERTSGPPTLPPRRPGSASSSGTMLTGRGRSASLEVNASTKAMTAKSSSERIVAPRAQVYVDIPFRRSTSHAGPMQLKWEYVISTTASASQQQEQQVQQQHTQNQSLIFSLVFVPDQHEYSESHRGFLTLFPTSPSHLAGRYLVPPTTVHAPQTHPALATIPLPSTFPDGKFLFGFDNSSEKRIARKVELMFSIEPPVLHGSGSDITNDSVVRLDMAVPRKQVVRYPFAVDIVDASSEVCWEFVVAGGYEIGFAVLFQPDMQSMDDDEDVVLGRRSSGGESDSHNVGRVKVDEHVMLDSTGSTPALSSEMVNDEKEVEQLDSDVSRAHSNDQLAGTSAAPSDAARTSTSTAEALTSAVVAAAASVTTAALAPTIPAIEMTDIVNDLSHDAVPSSSPPASVISQPAVLTPRTVRNRPSLSSRLAAAVTGKSQPSIAITASQASLAESDADAPAPVPHAIQPLQKVRGSVTGSVPAAKGLYYFVWDNSQAVVVGRRVGVRLWIQ</sequence>
<proteinExistence type="predicted"/>
<feature type="domain" description="SMP-LTD" evidence="11">
    <location>
        <begin position="190"/>
        <end position="377"/>
    </location>
</feature>
<keyword evidence="2" id="KW-0813">Transport</keyword>
<evidence type="ECO:0000256" key="8">
    <source>
        <dbReference type="ARBA" id="ARBA00023136"/>
    </source>
</evidence>
<gene>
    <name evidence="12" type="ORF">PhCBS80983_g02273</name>
</gene>
<evidence type="ECO:0000256" key="6">
    <source>
        <dbReference type="ARBA" id="ARBA00023055"/>
    </source>
</evidence>
<feature type="region of interest" description="Disordered" evidence="9">
    <location>
        <begin position="92"/>
        <end position="120"/>
    </location>
</feature>
<feature type="region of interest" description="Disordered" evidence="9">
    <location>
        <begin position="142"/>
        <end position="172"/>
    </location>
</feature>
<evidence type="ECO:0000256" key="2">
    <source>
        <dbReference type="ARBA" id="ARBA00022448"/>
    </source>
</evidence>
<evidence type="ECO:0000256" key="3">
    <source>
        <dbReference type="ARBA" id="ARBA00022692"/>
    </source>
</evidence>
<feature type="compositionally biased region" description="Polar residues" evidence="9">
    <location>
        <begin position="481"/>
        <end position="495"/>
    </location>
</feature>
<dbReference type="PANTHER" id="PTHR13466:SF0">
    <property type="entry name" value="SMP-LTD DOMAIN-CONTAINING PROTEIN"/>
    <property type="match status" value="1"/>
</dbReference>
<dbReference type="STRING" id="109895.A0A507E7N8"/>
<keyword evidence="4" id="KW-0256">Endoplasmic reticulum</keyword>
<dbReference type="GO" id="GO:1990456">
    <property type="term" value="P:mitochondrion-endoplasmic reticulum membrane tethering"/>
    <property type="evidence" value="ECO:0007669"/>
    <property type="project" value="TreeGrafter"/>
</dbReference>
<feature type="compositionally biased region" description="Low complexity" evidence="9">
    <location>
        <begin position="1050"/>
        <end position="1059"/>
    </location>
</feature>
<dbReference type="Pfam" id="PF10296">
    <property type="entry name" value="MMM1"/>
    <property type="match status" value="1"/>
</dbReference>
<feature type="region of interest" description="Disordered" evidence="9">
    <location>
        <begin position="883"/>
        <end position="925"/>
    </location>
</feature>
<evidence type="ECO:0000313" key="13">
    <source>
        <dbReference type="Proteomes" id="UP000318582"/>
    </source>
</evidence>
<feature type="region of interest" description="Disordered" evidence="9">
    <location>
        <begin position="1309"/>
        <end position="1334"/>
    </location>
</feature>
<reference evidence="12 13" key="1">
    <citation type="journal article" date="2019" name="Sci. Rep.">
        <title>Comparative genomics of chytrid fungi reveal insights into the obligate biotrophic and pathogenic lifestyle of Synchytrium endobioticum.</title>
        <authorList>
            <person name="van de Vossenberg B.T.L.H."/>
            <person name="Warris S."/>
            <person name="Nguyen H.D.T."/>
            <person name="van Gent-Pelzer M.P.E."/>
            <person name="Joly D.L."/>
            <person name="van de Geest H.C."/>
            <person name="Bonants P.J.M."/>
            <person name="Smith D.S."/>
            <person name="Levesque C.A."/>
            <person name="van der Lee T.A.J."/>
        </authorList>
    </citation>
    <scope>NUCLEOTIDE SEQUENCE [LARGE SCALE GENOMIC DNA]</scope>
    <source>
        <strain evidence="12 13">CBS 809.83</strain>
    </source>
</reference>
<evidence type="ECO:0000256" key="10">
    <source>
        <dbReference type="SAM" id="Phobius"/>
    </source>
</evidence>
<feature type="region of interest" description="Disordered" evidence="9">
    <location>
        <begin position="475"/>
        <end position="500"/>
    </location>
</feature>
<evidence type="ECO:0000256" key="5">
    <source>
        <dbReference type="ARBA" id="ARBA00022989"/>
    </source>
</evidence>
<evidence type="ECO:0000313" key="12">
    <source>
        <dbReference type="EMBL" id="TPX59721.1"/>
    </source>
</evidence>
<feature type="compositionally biased region" description="Polar residues" evidence="9">
    <location>
        <begin position="963"/>
        <end position="981"/>
    </location>
</feature>
<feature type="region of interest" description="Disordered" evidence="9">
    <location>
        <begin position="798"/>
        <end position="850"/>
    </location>
</feature>
<feature type="compositionally biased region" description="Basic and acidic residues" evidence="9">
    <location>
        <begin position="1324"/>
        <end position="1334"/>
    </location>
</feature>
<keyword evidence="7" id="KW-0446">Lipid-binding</keyword>
<dbReference type="InterPro" id="IPR023393">
    <property type="entry name" value="START-like_dom_sf"/>
</dbReference>
<evidence type="ECO:0000259" key="11">
    <source>
        <dbReference type="PROSITE" id="PS51847"/>
    </source>
</evidence>
<feature type="compositionally biased region" description="Low complexity" evidence="9">
    <location>
        <begin position="805"/>
        <end position="817"/>
    </location>
</feature>
<feature type="compositionally biased region" description="Polar residues" evidence="9">
    <location>
        <begin position="1311"/>
        <end position="1322"/>
    </location>
</feature>
<dbReference type="GO" id="GO:0032865">
    <property type="term" value="C:ERMES complex"/>
    <property type="evidence" value="ECO:0007669"/>
    <property type="project" value="TreeGrafter"/>
</dbReference>
<keyword evidence="13" id="KW-1185">Reference proteome</keyword>
<feature type="region of interest" description="Disordered" evidence="9">
    <location>
        <begin position="694"/>
        <end position="730"/>
    </location>
</feature>
<dbReference type="Gene3D" id="3.30.530.20">
    <property type="match status" value="1"/>
</dbReference>
<dbReference type="EMBL" id="QEAQ01000022">
    <property type="protein sequence ID" value="TPX59721.1"/>
    <property type="molecule type" value="Genomic_DNA"/>
</dbReference>
<keyword evidence="8 10" id="KW-0472">Membrane</keyword>
<evidence type="ECO:0000256" key="9">
    <source>
        <dbReference type="SAM" id="MobiDB-lite"/>
    </source>
</evidence>
<dbReference type="GO" id="GO:0015914">
    <property type="term" value="P:phospholipid transport"/>
    <property type="evidence" value="ECO:0007669"/>
    <property type="project" value="TreeGrafter"/>
</dbReference>
<feature type="region of interest" description="Disordered" evidence="9">
    <location>
        <begin position="993"/>
        <end position="1061"/>
    </location>
</feature>
<keyword evidence="6" id="KW-0445">Lipid transport</keyword>
<dbReference type="PROSITE" id="PS51847">
    <property type="entry name" value="SMP"/>
    <property type="match status" value="1"/>
</dbReference>
<name>A0A507E7N8_9FUNG</name>
<dbReference type="PANTHER" id="PTHR13466">
    <property type="entry name" value="TEX2 PROTEIN-RELATED"/>
    <property type="match status" value="1"/>
</dbReference>
<dbReference type="Proteomes" id="UP000318582">
    <property type="component" value="Unassembled WGS sequence"/>
</dbReference>
<evidence type="ECO:0000256" key="7">
    <source>
        <dbReference type="ARBA" id="ARBA00023121"/>
    </source>
</evidence>
<dbReference type="InterPro" id="IPR031468">
    <property type="entry name" value="SMP_LBD"/>
</dbReference>
<keyword evidence="3 10" id="KW-0812">Transmembrane</keyword>
<feature type="compositionally biased region" description="Low complexity" evidence="9">
    <location>
        <begin position="825"/>
        <end position="848"/>
    </location>
</feature>
<organism evidence="12 13">
    <name type="scientific">Powellomyces hirtus</name>
    <dbReference type="NCBI Taxonomy" id="109895"/>
    <lineage>
        <taxon>Eukaryota</taxon>
        <taxon>Fungi</taxon>
        <taxon>Fungi incertae sedis</taxon>
        <taxon>Chytridiomycota</taxon>
        <taxon>Chytridiomycota incertae sedis</taxon>
        <taxon>Chytridiomycetes</taxon>
        <taxon>Spizellomycetales</taxon>
        <taxon>Powellomycetaceae</taxon>
        <taxon>Powellomyces</taxon>
    </lineage>
</organism>
<dbReference type="SUPFAM" id="SSF55961">
    <property type="entry name" value="Bet v1-like"/>
    <property type="match status" value="1"/>
</dbReference>